<gene>
    <name evidence="7" type="ORF">RR42_s2131</name>
</gene>
<dbReference type="Gene3D" id="3.30.1490.330">
    <property type="match status" value="1"/>
</dbReference>
<dbReference type="GO" id="GO:0046872">
    <property type="term" value="F:metal ion binding"/>
    <property type="evidence" value="ECO:0007669"/>
    <property type="project" value="UniProtKB-KW"/>
</dbReference>
<dbReference type="InterPro" id="IPR016185">
    <property type="entry name" value="PreATP-grasp_dom_sf"/>
</dbReference>
<name>A0A0C4YKX0_9BURK</name>
<dbReference type="EC" id="6.3.1.8" evidence="7"/>
<dbReference type="Pfam" id="PF03738">
    <property type="entry name" value="GSP_synth"/>
    <property type="match status" value="1"/>
</dbReference>
<proteinExistence type="predicted"/>
<evidence type="ECO:0000256" key="2">
    <source>
        <dbReference type="ARBA" id="ARBA00022723"/>
    </source>
</evidence>
<keyword evidence="5" id="KW-0460">Magnesium</keyword>
<dbReference type="KEGG" id="cbw:RR42_s2131"/>
<keyword evidence="2" id="KW-0479">Metal-binding</keyword>
<reference evidence="7 8" key="1">
    <citation type="journal article" date="2015" name="Genome Announc.">
        <title>Complete Genome Sequence of Cupriavidus basilensis 4G11, Isolated from the Oak Ridge Field Research Center Site.</title>
        <authorList>
            <person name="Ray J."/>
            <person name="Waters R.J."/>
            <person name="Skerker J.M."/>
            <person name="Kuehl J.V."/>
            <person name="Price M.N."/>
            <person name="Huang J."/>
            <person name="Chakraborty R."/>
            <person name="Arkin A.P."/>
            <person name="Deutschbauer A."/>
        </authorList>
    </citation>
    <scope>NUCLEOTIDE SEQUENCE [LARGE SCALE GENOMIC DNA]</scope>
    <source>
        <strain evidence="7">4G11</strain>
    </source>
</reference>
<evidence type="ECO:0000313" key="8">
    <source>
        <dbReference type="Proteomes" id="UP000031843"/>
    </source>
</evidence>
<dbReference type="GO" id="GO:0005524">
    <property type="term" value="F:ATP binding"/>
    <property type="evidence" value="ECO:0007669"/>
    <property type="project" value="UniProtKB-KW"/>
</dbReference>
<evidence type="ECO:0000256" key="1">
    <source>
        <dbReference type="ARBA" id="ARBA00022598"/>
    </source>
</evidence>
<dbReference type="Proteomes" id="UP000031843">
    <property type="component" value="Chromosome secondary"/>
</dbReference>
<dbReference type="EMBL" id="CP010537">
    <property type="protein sequence ID" value="AJG23713.1"/>
    <property type="molecule type" value="Genomic_DNA"/>
</dbReference>
<keyword evidence="3" id="KW-0547">Nucleotide-binding</keyword>
<dbReference type="SUPFAM" id="SSF56059">
    <property type="entry name" value="Glutathione synthetase ATP-binding domain-like"/>
    <property type="match status" value="1"/>
</dbReference>
<sequence length="390" mass="45183">MKRIAQTPRADWPQQLERIGFHFHSLDEQNLPRQVDRNTFFYWREDVAYEFEAQEIEALYAAALDLNQRCLEAVQHVIDHDLFARLAIAPDFAELIRASWDRDEPTLFGRFDMTMDALGVPKMYEFNADTPTSLIESSLAQWFWKAAVRPDADQFNSLHEALVSRWQWLRRHYRDARVLHFACMFDSQEDVCNVEYLMDTALQAGWSVKLTDLEQVGSDGRGGFYDGDDQPMELVFKLYPWEWMATSDYRTELAGCAVRWVEPPWKAVLSNKAILPILWDLFPGHPNLLEASFREATFAGRSYARKPFLSREGESVALVTPQGRFENPGEYGEEGFIYQAYSPAQRFDDRYTTLGVWLVDDVPSGLCVREELGPIAKNTSFFVPHYFQHG</sequence>
<dbReference type="GO" id="GO:0008885">
    <property type="term" value="F:glutathionylspermidine synthase activity"/>
    <property type="evidence" value="ECO:0007669"/>
    <property type="project" value="UniProtKB-EC"/>
</dbReference>
<evidence type="ECO:0000256" key="5">
    <source>
        <dbReference type="ARBA" id="ARBA00022842"/>
    </source>
</evidence>
<dbReference type="SUPFAM" id="SSF52440">
    <property type="entry name" value="PreATP-grasp domain"/>
    <property type="match status" value="1"/>
</dbReference>
<keyword evidence="1 7" id="KW-0436">Ligase</keyword>
<dbReference type="OrthoDB" id="9765517at2"/>
<keyword evidence="8" id="KW-1185">Reference proteome</keyword>
<evidence type="ECO:0000256" key="4">
    <source>
        <dbReference type="ARBA" id="ARBA00022840"/>
    </source>
</evidence>
<accession>A0A0C4YKX0</accession>
<dbReference type="AlphaFoldDB" id="A0A0C4YKX0"/>
<dbReference type="RefSeq" id="WP_043355661.1">
    <property type="nucleotide sequence ID" value="NZ_CP010537.1"/>
</dbReference>
<dbReference type="InterPro" id="IPR005494">
    <property type="entry name" value="GSPS_pre-ATP-grasp-like_dom"/>
</dbReference>
<feature type="domain" description="Glutathionylspermidine synthase pre-ATP-grasp-like" evidence="6">
    <location>
        <begin position="12"/>
        <end position="387"/>
    </location>
</feature>
<keyword evidence="4" id="KW-0067">ATP-binding</keyword>
<evidence type="ECO:0000313" key="7">
    <source>
        <dbReference type="EMBL" id="AJG23713.1"/>
    </source>
</evidence>
<organism evidence="7 8">
    <name type="scientific">Cupriavidus basilensis</name>
    <dbReference type="NCBI Taxonomy" id="68895"/>
    <lineage>
        <taxon>Bacteria</taxon>
        <taxon>Pseudomonadati</taxon>
        <taxon>Pseudomonadota</taxon>
        <taxon>Betaproteobacteria</taxon>
        <taxon>Burkholderiales</taxon>
        <taxon>Burkholderiaceae</taxon>
        <taxon>Cupriavidus</taxon>
    </lineage>
</organism>
<evidence type="ECO:0000256" key="3">
    <source>
        <dbReference type="ARBA" id="ARBA00022741"/>
    </source>
</evidence>
<dbReference type="STRING" id="68895.RR42_s2131"/>
<protein>
    <submittedName>
        <fullName evidence="7">Glutathionylspermidine synthase, group 1-like</fullName>
        <ecNumber evidence="7">6.3.1.8</ecNumber>
    </submittedName>
</protein>
<evidence type="ECO:0000259" key="6">
    <source>
        <dbReference type="Pfam" id="PF03738"/>
    </source>
</evidence>